<feature type="compositionally biased region" description="Polar residues" evidence="1">
    <location>
        <begin position="83"/>
        <end position="93"/>
    </location>
</feature>
<feature type="region of interest" description="Disordered" evidence="1">
    <location>
        <begin position="1"/>
        <end position="156"/>
    </location>
</feature>
<feature type="compositionally biased region" description="Basic residues" evidence="1">
    <location>
        <begin position="396"/>
        <end position="409"/>
    </location>
</feature>
<name>A0AAD4DZN0_9AGAM</name>
<sequence>MPGSPKKKRTKRKATDSDLKALEGQTALAKRARARANAPSASILDQGADSQPPRRSGRPGAGTGGRGAQLEKLGDILHAPVRISQSKGATSLDPNAPANPLAPEPTRKGRGSRSKKKQPPPPYSPSVEPDTTTLKSRSKKNKDTVVSAPSFELNHQPIFLQREAGGRYRFSPPIVPAGTEPDLQALNNSFVAAAKKAHALPDSHSSLSQTRVTALNISQPQVPVTTHSVQDPILSGTNSSAMLPDVNFYQNLDPALRLPVPQSIESEQSDTSKDDSSGLDESSGDEQIGWGEVHGHHSTHPGKSLPIYVQSPALPTDFEFQHSRDEGDEAAENILGVVDDLSEDSSDDGTAMNQKSAPQPNDVLKLHHERNGHPRLPDPALLELLRVAEVDTSNPKAKRKRKRTSKHKSKVVDGSDDEGPKATQLGWYGPRWKSFLEDAKAECRTQQALENPFPSLVHDLPVSITESLSASLVQWLKNGQQVDAGVWPAHKPDMARLLYDDLATWRSDLKKIVISITPSAYSLSPPVDIPAQERAAWVEVTAAELLADGRFLRHGVDELGKTKNFAHPALLQAIILFYYTGSYRIAHRRPAIFRKEVPLKCLALVCTAFHCVFQGLKKNGNGKSYSKFTSKEYESIYHSMLELLDAVMKDPYHGPKLVQQLREWAKIGWAETSKLDGVDTSKHRHLRVQLD</sequence>
<keyword evidence="4" id="KW-1185">Reference proteome</keyword>
<protein>
    <recommendedName>
        <fullName evidence="2">DUF6532 domain-containing protein</fullName>
    </recommendedName>
</protein>
<evidence type="ECO:0000256" key="1">
    <source>
        <dbReference type="SAM" id="MobiDB-lite"/>
    </source>
</evidence>
<accession>A0AAD4DZN0</accession>
<evidence type="ECO:0000313" key="4">
    <source>
        <dbReference type="Proteomes" id="UP001195769"/>
    </source>
</evidence>
<feature type="region of interest" description="Disordered" evidence="1">
    <location>
        <begin position="263"/>
        <end position="309"/>
    </location>
</feature>
<dbReference type="Proteomes" id="UP001195769">
    <property type="component" value="Unassembled WGS sequence"/>
</dbReference>
<feature type="region of interest" description="Disordered" evidence="1">
    <location>
        <begin position="392"/>
        <end position="423"/>
    </location>
</feature>
<dbReference type="AlphaFoldDB" id="A0AAD4DZN0"/>
<feature type="region of interest" description="Disordered" evidence="1">
    <location>
        <begin position="340"/>
        <end position="361"/>
    </location>
</feature>
<dbReference type="EMBL" id="JABBWK010000050">
    <property type="protein sequence ID" value="KAG1897040.1"/>
    <property type="molecule type" value="Genomic_DNA"/>
</dbReference>
<dbReference type="InterPro" id="IPR045341">
    <property type="entry name" value="DUF6532"/>
</dbReference>
<dbReference type="Pfam" id="PF20149">
    <property type="entry name" value="DUF6532"/>
    <property type="match status" value="1"/>
</dbReference>
<gene>
    <name evidence="3" type="ORF">F5891DRAFT_1280341</name>
</gene>
<organism evidence="3 4">
    <name type="scientific">Suillus fuscotomentosus</name>
    <dbReference type="NCBI Taxonomy" id="1912939"/>
    <lineage>
        <taxon>Eukaryota</taxon>
        <taxon>Fungi</taxon>
        <taxon>Dikarya</taxon>
        <taxon>Basidiomycota</taxon>
        <taxon>Agaricomycotina</taxon>
        <taxon>Agaricomycetes</taxon>
        <taxon>Agaricomycetidae</taxon>
        <taxon>Boletales</taxon>
        <taxon>Suillineae</taxon>
        <taxon>Suillaceae</taxon>
        <taxon>Suillus</taxon>
    </lineage>
</organism>
<feature type="compositionally biased region" description="Basic residues" evidence="1">
    <location>
        <begin position="108"/>
        <end position="118"/>
    </location>
</feature>
<feature type="compositionally biased region" description="Basic residues" evidence="1">
    <location>
        <begin position="1"/>
        <end position="12"/>
    </location>
</feature>
<reference evidence="3" key="1">
    <citation type="journal article" date="2020" name="New Phytol.">
        <title>Comparative genomics reveals dynamic genome evolution in host specialist ectomycorrhizal fungi.</title>
        <authorList>
            <person name="Lofgren L.A."/>
            <person name="Nguyen N.H."/>
            <person name="Vilgalys R."/>
            <person name="Ruytinx J."/>
            <person name="Liao H.L."/>
            <person name="Branco S."/>
            <person name="Kuo A."/>
            <person name="LaButti K."/>
            <person name="Lipzen A."/>
            <person name="Andreopoulos W."/>
            <person name="Pangilinan J."/>
            <person name="Riley R."/>
            <person name="Hundley H."/>
            <person name="Na H."/>
            <person name="Barry K."/>
            <person name="Grigoriev I.V."/>
            <person name="Stajich J.E."/>
            <person name="Kennedy P.G."/>
        </authorList>
    </citation>
    <scope>NUCLEOTIDE SEQUENCE</scope>
    <source>
        <strain evidence="3">FC203</strain>
    </source>
</reference>
<evidence type="ECO:0000313" key="3">
    <source>
        <dbReference type="EMBL" id="KAG1897040.1"/>
    </source>
</evidence>
<evidence type="ECO:0000259" key="2">
    <source>
        <dbReference type="Pfam" id="PF20149"/>
    </source>
</evidence>
<dbReference type="GeneID" id="64664706"/>
<proteinExistence type="predicted"/>
<dbReference type="RefSeq" id="XP_041222616.1">
    <property type="nucleotide sequence ID" value="XM_041370408.1"/>
</dbReference>
<comment type="caution">
    <text evidence="3">The sequence shown here is derived from an EMBL/GenBank/DDBJ whole genome shotgun (WGS) entry which is preliminary data.</text>
</comment>
<feature type="domain" description="DUF6532" evidence="2">
    <location>
        <begin position="439"/>
        <end position="646"/>
    </location>
</feature>